<dbReference type="Pfam" id="PF13279">
    <property type="entry name" value="4HBT_2"/>
    <property type="match status" value="1"/>
</dbReference>
<evidence type="ECO:0000313" key="2">
    <source>
        <dbReference type="Proteomes" id="UP000823388"/>
    </source>
</evidence>
<dbReference type="PANTHER" id="PTHR31793:SF25">
    <property type="entry name" value="OS04G0553100 PROTEIN"/>
    <property type="match status" value="1"/>
</dbReference>
<dbReference type="PANTHER" id="PTHR31793">
    <property type="entry name" value="4-HYDROXYBENZOYL-COA THIOESTERASE FAMILY MEMBER"/>
    <property type="match status" value="1"/>
</dbReference>
<reference evidence="1" key="1">
    <citation type="submission" date="2020-05" db="EMBL/GenBank/DDBJ databases">
        <title>WGS assembly of Panicum virgatum.</title>
        <authorList>
            <person name="Lovell J.T."/>
            <person name="Jenkins J."/>
            <person name="Shu S."/>
            <person name="Juenger T.E."/>
            <person name="Schmutz J."/>
        </authorList>
    </citation>
    <scope>NUCLEOTIDE SEQUENCE</scope>
    <source>
        <strain evidence="1">AP13</strain>
    </source>
</reference>
<proteinExistence type="predicted"/>
<evidence type="ECO:0000313" key="1">
    <source>
        <dbReference type="EMBL" id="KAG2573830.1"/>
    </source>
</evidence>
<gene>
    <name evidence="1" type="ORF">PVAP13_7KG282000</name>
</gene>
<dbReference type="GO" id="GO:0009507">
    <property type="term" value="C:chloroplast"/>
    <property type="evidence" value="ECO:0007669"/>
    <property type="project" value="TreeGrafter"/>
</dbReference>
<dbReference type="EMBL" id="CM029049">
    <property type="protein sequence ID" value="KAG2573830.1"/>
    <property type="molecule type" value="Genomic_DNA"/>
</dbReference>
<dbReference type="GO" id="GO:0016297">
    <property type="term" value="F:fatty acyl-[ACP] hydrolase activity"/>
    <property type="evidence" value="ECO:0007669"/>
    <property type="project" value="TreeGrafter"/>
</dbReference>
<dbReference type="FunFam" id="3.10.129.10:FF:000066">
    <property type="entry name" value="Acyl-acyl carrier protein thioesterase ATL3 chloroplastic"/>
    <property type="match status" value="1"/>
</dbReference>
<accession>A0A8T0QI74</accession>
<dbReference type="SUPFAM" id="SSF54637">
    <property type="entry name" value="Thioesterase/thiol ester dehydrase-isomerase"/>
    <property type="match status" value="1"/>
</dbReference>
<comment type="caution">
    <text evidence="1">The sequence shown here is derived from an EMBL/GenBank/DDBJ whole genome shotgun (WGS) entry which is preliminary data.</text>
</comment>
<keyword evidence="2" id="KW-1185">Reference proteome</keyword>
<dbReference type="Proteomes" id="UP000823388">
    <property type="component" value="Chromosome 7K"/>
</dbReference>
<evidence type="ECO:0008006" key="3">
    <source>
        <dbReference type="Google" id="ProtNLM"/>
    </source>
</evidence>
<sequence length="244" mass="26951">MQQQMAGLVRQVITGLSPRPRAAEGSSGAVHGQHRVVVRAGRARFGRVVAATHVASRPKYCPLRGAAAVAVPETTSRQQLLDQQRVRPGNGNTASNQLIAATVRKDKFFEIEMKVLDDELDEYGVVNNAIYASYLHSGRDVVLEKLGISVDYWTSTGNAMALSELNLKYFAPLRSGDRFVVKVKPVQIKGVRMIVEHRIETLPDRKLVLEGRATVVCLNKDFRPTRVFPELSARAIEVFSCKVA</sequence>
<organism evidence="1 2">
    <name type="scientific">Panicum virgatum</name>
    <name type="common">Blackwell switchgrass</name>
    <dbReference type="NCBI Taxonomy" id="38727"/>
    <lineage>
        <taxon>Eukaryota</taxon>
        <taxon>Viridiplantae</taxon>
        <taxon>Streptophyta</taxon>
        <taxon>Embryophyta</taxon>
        <taxon>Tracheophyta</taxon>
        <taxon>Spermatophyta</taxon>
        <taxon>Magnoliopsida</taxon>
        <taxon>Liliopsida</taxon>
        <taxon>Poales</taxon>
        <taxon>Poaceae</taxon>
        <taxon>PACMAD clade</taxon>
        <taxon>Panicoideae</taxon>
        <taxon>Panicodae</taxon>
        <taxon>Paniceae</taxon>
        <taxon>Panicinae</taxon>
        <taxon>Panicum</taxon>
        <taxon>Panicum sect. Hiantes</taxon>
    </lineage>
</organism>
<dbReference type="InterPro" id="IPR029069">
    <property type="entry name" value="HotDog_dom_sf"/>
</dbReference>
<protein>
    <recommendedName>
        <fullName evidence="3">Thioesterase domain-containing protein</fullName>
    </recommendedName>
</protein>
<dbReference type="InterPro" id="IPR050563">
    <property type="entry name" value="4-hydroxybenzoyl-CoA_TE"/>
</dbReference>
<dbReference type="CDD" id="cd00586">
    <property type="entry name" value="4HBT"/>
    <property type="match status" value="1"/>
</dbReference>
<dbReference type="AlphaFoldDB" id="A0A8T0QI74"/>
<dbReference type="OrthoDB" id="588330at2759"/>
<dbReference type="Gene3D" id="3.10.129.10">
    <property type="entry name" value="Hotdog Thioesterase"/>
    <property type="match status" value="1"/>
</dbReference>
<name>A0A8T0QI74_PANVG</name>